<dbReference type="GO" id="GO:0043565">
    <property type="term" value="F:sequence-specific DNA binding"/>
    <property type="evidence" value="ECO:0007669"/>
    <property type="project" value="TreeGrafter"/>
</dbReference>
<dbReference type="SUPFAM" id="SSF143422">
    <property type="entry name" value="Transposase IS200-like"/>
    <property type="match status" value="1"/>
</dbReference>
<dbReference type="InterPro" id="IPR002686">
    <property type="entry name" value="Transposase_17"/>
</dbReference>
<accession>A0A425Y7L2</accession>
<evidence type="ECO:0000313" key="2">
    <source>
        <dbReference type="EMBL" id="RRG24480.1"/>
    </source>
</evidence>
<reference evidence="2 3" key="1">
    <citation type="submission" date="2018-07" db="EMBL/GenBank/DDBJ databases">
        <title>Draft genome sequence of Ancylomarina sp. M1P.</title>
        <authorList>
            <person name="Yadav S."/>
            <person name="Villanueva L."/>
            <person name="Damste J.S.S."/>
        </authorList>
    </citation>
    <scope>NUCLEOTIDE SEQUENCE [LARGE SCALE GENOMIC DNA]</scope>
    <source>
        <strain evidence="2 3">M1P</strain>
    </source>
</reference>
<dbReference type="Proteomes" id="UP000285794">
    <property type="component" value="Unassembled WGS sequence"/>
</dbReference>
<dbReference type="AlphaFoldDB" id="A0A425Y7L2"/>
<dbReference type="EMBL" id="QQWG01000001">
    <property type="protein sequence ID" value="RRG24480.1"/>
    <property type="molecule type" value="Genomic_DNA"/>
</dbReference>
<dbReference type="GO" id="GO:0004803">
    <property type="term" value="F:transposase activity"/>
    <property type="evidence" value="ECO:0007669"/>
    <property type="project" value="InterPro"/>
</dbReference>
<keyword evidence="3" id="KW-1185">Reference proteome</keyword>
<proteinExistence type="predicted"/>
<comment type="caution">
    <text evidence="2">The sequence shown here is derived from an EMBL/GenBank/DDBJ whole genome shotgun (WGS) entry which is preliminary data.</text>
</comment>
<evidence type="ECO:0000259" key="1">
    <source>
        <dbReference type="SMART" id="SM01321"/>
    </source>
</evidence>
<dbReference type="Gene3D" id="3.30.70.1290">
    <property type="entry name" value="Transposase IS200-like"/>
    <property type="match status" value="1"/>
</dbReference>
<organism evidence="2 3">
    <name type="scientific">Ancylomarina euxinus</name>
    <dbReference type="NCBI Taxonomy" id="2283627"/>
    <lineage>
        <taxon>Bacteria</taxon>
        <taxon>Pseudomonadati</taxon>
        <taxon>Bacteroidota</taxon>
        <taxon>Bacteroidia</taxon>
        <taxon>Marinilabiliales</taxon>
        <taxon>Marinifilaceae</taxon>
        <taxon>Ancylomarina</taxon>
    </lineage>
</organism>
<dbReference type="InterPro" id="IPR052715">
    <property type="entry name" value="RAYT_transposase"/>
</dbReference>
<dbReference type="SMART" id="SM01321">
    <property type="entry name" value="Y1_Tnp"/>
    <property type="match status" value="1"/>
</dbReference>
<gene>
    <name evidence="2" type="ORF">DWB61_00230</name>
</gene>
<dbReference type="OrthoDB" id="9794403at2"/>
<feature type="domain" description="Transposase IS200-like" evidence="1">
    <location>
        <begin position="21"/>
        <end position="177"/>
    </location>
</feature>
<dbReference type="PANTHER" id="PTHR36966">
    <property type="entry name" value="REP-ASSOCIATED TYROSINE TRANSPOSASE"/>
    <property type="match status" value="1"/>
</dbReference>
<dbReference type="GO" id="GO:0006313">
    <property type="term" value="P:DNA transposition"/>
    <property type="evidence" value="ECO:0007669"/>
    <property type="project" value="InterPro"/>
</dbReference>
<protein>
    <recommendedName>
        <fullName evidence="1">Transposase IS200-like domain-containing protein</fullName>
    </recommendedName>
</protein>
<dbReference type="RefSeq" id="WP_125028755.1">
    <property type="nucleotide sequence ID" value="NZ_JAPXVP010000001.1"/>
</dbReference>
<dbReference type="PANTHER" id="PTHR36966:SF1">
    <property type="entry name" value="REP-ASSOCIATED TYROSINE TRANSPOSASE"/>
    <property type="match status" value="1"/>
</dbReference>
<name>A0A425Y7L2_9BACT</name>
<dbReference type="InterPro" id="IPR036515">
    <property type="entry name" value="Transposase_17_sf"/>
</dbReference>
<evidence type="ECO:0000313" key="3">
    <source>
        <dbReference type="Proteomes" id="UP000285794"/>
    </source>
</evidence>
<sequence>MDKFKNKYRIPSARARWWYYSNEGFYFITICTHNRRRFFGSVSDRKMNLSKIGLLSEKYGFEIPDHFPFVKLHAFVVMPDHVHMIIEIAHSPNPANSATEALHADITGEALHATPVRMAAISPKRGSLASIIRSYKSAVSRDARKVNPNFEWQSRFHDHIIRDDGAYDRISKYIIDNPKNWNKY</sequence>